<dbReference type="EMBL" id="ML736827">
    <property type="protein sequence ID" value="KAE8399770.1"/>
    <property type="molecule type" value="Genomic_DNA"/>
</dbReference>
<gene>
    <name evidence="2" type="ORF">BDV37DRAFT_259664</name>
</gene>
<feature type="compositionally biased region" description="Polar residues" evidence="1">
    <location>
        <begin position="86"/>
        <end position="103"/>
    </location>
</feature>
<keyword evidence="3" id="KW-1185">Reference proteome</keyword>
<dbReference type="OrthoDB" id="10572020at2759"/>
<feature type="non-terminal residue" evidence="2">
    <location>
        <position position="1"/>
    </location>
</feature>
<reference evidence="2 3" key="1">
    <citation type="submission" date="2019-04" db="EMBL/GenBank/DDBJ databases">
        <authorList>
            <consortium name="DOE Joint Genome Institute"/>
            <person name="Mondo S."/>
            <person name="Kjaerbolling I."/>
            <person name="Vesth T."/>
            <person name="Frisvad J.C."/>
            <person name="Nybo J.L."/>
            <person name="Theobald S."/>
            <person name="Kildgaard S."/>
            <person name="Isbrandt T."/>
            <person name="Kuo A."/>
            <person name="Sato A."/>
            <person name="Lyhne E.K."/>
            <person name="Kogle M.E."/>
            <person name="Wiebenga A."/>
            <person name="Kun R.S."/>
            <person name="Lubbers R.J."/>
            <person name="Makela M.R."/>
            <person name="Barry K."/>
            <person name="Chovatia M."/>
            <person name="Clum A."/>
            <person name="Daum C."/>
            <person name="Haridas S."/>
            <person name="He G."/>
            <person name="LaButti K."/>
            <person name="Lipzen A."/>
            <person name="Riley R."/>
            <person name="Salamov A."/>
            <person name="Simmons B.A."/>
            <person name="Magnuson J.K."/>
            <person name="Henrissat B."/>
            <person name="Mortensen U.H."/>
            <person name="Larsen T.O."/>
            <person name="Devries R.P."/>
            <person name="Grigoriev I.V."/>
            <person name="Machida M."/>
            <person name="Baker S.E."/>
            <person name="Andersen M.R."/>
            <person name="Cantor M.N."/>
            <person name="Hua S.X."/>
        </authorList>
    </citation>
    <scope>NUCLEOTIDE SEQUENCE [LARGE SCALE GENOMIC DNA]</scope>
    <source>
        <strain evidence="2 3">CBS 119388</strain>
    </source>
</reference>
<organism evidence="2 3">
    <name type="scientific">Aspergillus pseudonomiae</name>
    <dbReference type="NCBI Taxonomy" id="1506151"/>
    <lineage>
        <taxon>Eukaryota</taxon>
        <taxon>Fungi</taxon>
        <taxon>Dikarya</taxon>
        <taxon>Ascomycota</taxon>
        <taxon>Pezizomycotina</taxon>
        <taxon>Eurotiomycetes</taxon>
        <taxon>Eurotiomycetidae</taxon>
        <taxon>Eurotiales</taxon>
        <taxon>Aspergillaceae</taxon>
        <taxon>Aspergillus</taxon>
        <taxon>Aspergillus subgen. Circumdati</taxon>
    </lineage>
</organism>
<accession>A0A5N7D035</accession>
<dbReference type="GeneID" id="43667851"/>
<dbReference type="AlphaFoldDB" id="A0A5N7D035"/>
<name>A0A5N7D035_9EURO</name>
<feature type="region of interest" description="Disordered" evidence="1">
    <location>
        <begin position="126"/>
        <end position="145"/>
    </location>
</feature>
<evidence type="ECO:0000313" key="2">
    <source>
        <dbReference type="EMBL" id="KAE8399770.1"/>
    </source>
</evidence>
<dbReference type="Proteomes" id="UP000325579">
    <property type="component" value="Unassembled WGS sequence"/>
</dbReference>
<proteinExistence type="predicted"/>
<sequence length="145" mass="15307">ESPFRSPLGRPSAFSSGQASFGHPVSLDNQGAAYKGSPFKSSPLGQPLPLDNAPLLEVGKPVFGQPSPLGQPLSLDNPSPLGIGQLPSSSKTAFGLPTTNNRPSFEKPSSFRDLSWLTKPIFKPASSFAKSPFTRPPDSHEPSSH</sequence>
<evidence type="ECO:0000256" key="1">
    <source>
        <dbReference type="SAM" id="MobiDB-lite"/>
    </source>
</evidence>
<evidence type="ECO:0000313" key="3">
    <source>
        <dbReference type="Proteomes" id="UP000325579"/>
    </source>
</evidence>
<dbReference type="RefSeq" id="XP_031937089.1">
    <property type="nucleotide sequence ID" value="XM_032083160.1"/>
</dbReference>
<protein>
    <submittedName>
        <fullName evidence="2">Uncharacterized protein</fullName>
    </submittedName>
</protein>
<feature type="region of interest" description="Disordered" evidence="1">
    <location>
        <begin position="1"/>
        <end position="110"/>
    </location>
</feature>